<dbReference type="SUPFAM" id="SSF52540">
    <property type="entry name" value="P-loop containing nucleoside triphosphate hydrolases"/>
    <property type="match status" value="1"/>
</dbReference>
<evidence type="ECO:0000313" key="2">
    <source>
        <dbReference type="EMBL" id="EXB05707.1"/>
    </source>
</evidence>
<dbReference type="AlphaFoldDB" id="A0A009HNG7"/>
<proteinExistence type="predicted"/>
<comment type="caution">
    <text evidence="2">The sequence shown here is derived from an EMBL/GenBank/DDBJ whole genome shotgun (WGS) entry which is preliminary data.</text>
</comment>
<dbReference type="EMBL" id="JEWH01000022">
    <property type="protein sequence ID" value="EXB05707.1"/>
    <property type="molecule type" value="Genomic_DNA"/>
</dbReference>
<dbReference type="RefSeq" id="WP_000102027.1">
    <property type="nucleotide sequence ID" value="NZ_JEWH01000022.1"/>
</dbReference>
<dbReference type="PANTHER" id="PTHR30153">
    <property type="entry name" value="REPLICATIVE DNA HELICASE DNAB"/>
    <property type="match status" value="1"/>
</dbReference>
<organism evidence="2 3">
    <name type="scientific">Acinetobacter baumannii (strain 1295743)</name>
    <dbReference type="NCBI Taxonomy" id="1310613"/>
    <lineage>
        <taxon>Bacteria</taxon>
        <taxon>Pseudomonadati</taxon>
        <taxon>Pseudomonadota</taxon>
        <taxon>Gammaproteobacteria</taxon>
        <taxon>Moraxellales</taxon>
        <taxon>Moraxellaceae</taxon>
        <taxon>Acinetobacter</taxon>
        <taxon>Acinetobacter calcoaceticus/baumannii complex</taxon>
    </lineage>
</organism>
<dbReference type="Proteomes" id="UP000020595">
    <property type="component" value="Unassembled WGS sequence"/>
</dbReference>
<dbReference type="PATRIC" id="fig|1310613.3.peg.1947"/>
<keyword evidence="2" id="KW-0547">Nucleotide-binding</keyword>
<keyword evidence="2" id="KW-0347">Helicase</keyword>
<name>A0A009HNG7_ACIB9</name>
<dbReference type="GO" id="GO:0006260">
    <property type="term" value="P:DNA replication"/>
    <property type="evidence" value="ECO:0007669"/>
    <property type="project" value="InterPro"/>
</dbReference>
<dbReference type="Pfam" id="PF03796">
    <property type="entry name" value="DnaB_C"/>
    <property type="match status" value="1"/>
</dbReference>
<keyword evidence="2" id="KW-0067">ATP-binding</keyword>
<protein>
    <submittedName>
        <fullName evidence="2">DnaB-like helicase C terminal domain protein</fullName>
    </submittedName>
</protein>
<dbReference type="GO" id="GO:0005524">
    <property type="term" value="F:ATP binding"/>
    <property type="evidence" value="ECO:0007669"/>
    <property type="project" value="InterPro"/>
</dbReference>
<evidence type="ECO:0000259" key="1">
    <source>
        <dbReference type="Pfam" id="PF03796"/>
    </source>
</evidence>
<dbReference type="GO" id="GO:0003678">
    <property type="term" value="F:DNA helicase activity"/>
    <property type="evidence" value="ECO:0007669"/>
    <property type="project" value="InterPro"/>
</dbReference>
<dbReference type="InterPro" id="IPR027417">
    <property type="entry name" value="P-loop_NTPase"/>
</dbReference>
<sequence length="467" mass="51906">MSTAVAEIHEEEVVDKELEGFTEEKFDYDDEFQSKIAALTLRDDEFLRRAAHILKPEFFENQGEACLVDIALQHFNKYGCSPDPASVVQIIKDKAASKVYKRETLAAIVEARKKLIGIYVTDKAFVEEKVVEFARKQAVSNAIVNSVPDLEAGNYAKIEARIKEAIAVGLNEEGVGYDFFAQALNRKLARIEKLTGKVPPTGITTGCKELDDLLYHRGWGRKELSLLMGGAKAGKTQALIHFGRIASFAKYNVLYVTLEVGKDIIADRLDASISKVIMKELASKAASVATAVETVAKTAGKFIIHEFGSGTFSPSQLRALIDRYKNPGRNPDGTIRPPIKFDMIIVDYADLMRPDIRTNDPKENSRVIYVDLRAIAFEENVALLTATQTNREGFKSTVAKAEHVAEDFNKIRTADVAISINITEEERAKGQARLYFAASRNQEMGVTVVIKQNVSMMRFLEEVISVE</sequence>
<dbReference type="Gene3D" id="3.40.50.300">
    <property type="entry name" value="P-loop containing nucleotide triphosphate hydrolases"/>
    <property type="match status" value="1"/>
</dbReference>
<keyword evidence="2" id="KW-0378">Hydrolase</keyword>
<dbReference type="InterPro" id="IPR007694">
    <property type="entry name" value="DNA_helicase_DnaB-like_C"/>
</dbReference>
<feature type="domain" description="SF4 helicase" evidence="1">
    <location>
        <begin position="202"/>
        <end position="392"/>
    </location>
</feature>
<evidence type="ECO:0000313" key="3">
    <source>
        <dbReference type="Proteomes" id="UP000020595"/>
    </source>
</evidence>
<gene>
    <name evidence="2" type="ORF">J512_2029</name>
</gene>
<dbReference type="GO" id="GO:0005829">
    <property type="term" value="C:cytosol"/>
    <property type="evidence" value="ECO:0007669"/>
    <property type="project" value="TreeGrafter"/>
</dbReference>
<reference evidence="2 3" key="1">
    <citation type="submission" date="2014-02" db="EMBL/GenBank/DDBJ databases">
        <title>Comparative genomics and transcriptomics to identify genetic mechanisms underlying the emergence of carbapenem resistant Acinetobacter baumannii (CRAb).</title>
        <authorList>
            <person name="Harris A.D."/>
            <person name="Johnson K.J."/>
            <person name="George J."/>
            <person name="Shefchek K."/>
            <person name="Daugherty S.C."/>
            <person name="Parankush S."/>
            <person name="Sadzewicz L."/>
            <person name="Tallon L."/>
            <person name="Sengamalay N."/>
            <person name="Hazen T.H."/>
            <person name="Rasko D.A."/>
        </authorList>
    </citation>
    <scope>NUCLEOTIDE SEQUENCE [LARGE SCALE GENOMIC DNA]</scope>
    <source>
        <strain evidence="2 3">1295743</strain>
    </source>
</reference>
<dbReference type="PANTHER" id="PTHR30153:SF2">
    <property type="entry name" value="REPLICATIVE DNA HELICASE"/>
    <property type="match status" value="1"/>
</dbReference>
<accession>A0A009HNG7</accession>